<dbReference type="CDD" id="cd14791">
    <property type="entry name" value="GH36"/>
    <property type="match status" value="1"/>
</dbReference>
<feature type="binding site" evidence="7">
    <location>
        <position position="539"/>
    </location>
    <ligand>
        <name>substrate</name>
    </ligand>
</feature>
<dbReference type="GO" id="GO:0004557">
    <property type="term" value="F:alpha-galactosidase activity"/>
    <property type="evidence" value="ECO:0007669"/>
    <property type="project" value="UniProtKB-UniRule"/>
</dbReference>
<evidence type="ECO:0000313" key="11">
    <source>
        <dbReference type="Proteomes" id="UP000051841"/>
    </source>
</evidence>
<keyword evidence="11" id="KW-1185">Reference proteome</keyword>
<comment type="caution">
    <text evidence="10">The sequence shown here is derived from an EMBL/GenBank/DDBJ whole genome shotgun (WGS) entry which is preliminary data.</text>
</comment>
<feature type="binding site" evidence="7">
    <location>
        <begin position="361"/>
        <end position="362"/>
    </location>
    <ligand>
        <name>substrate</name>
    </ligand>
</feature>
<feature type="active site" description="Proton donor" evidence="6">
    <location>
        <position position="539"/>
    </location>
</feature>
<evidence type="ECO:0000256" key="4">
    <source>
        <dbReference type="ARBA" id="ARBA00023295"/>
    </source>
</evidence>
<dbReference type="EMBL" id="JQBL01000006">
    <property type="protein sequence ID" value="KRN50688.1"/>
    <property type="molecule type" value="Genomic_DNA"/>
</dbReference>
<gene>
    <name evidence="10" type="ORF">IV49_GL001773</name>
</gene>
<dbReference type="Pfam" id="PF16874">
    <property type="entry name" value="Glyco_hydro_36C"/>
    <property type="match status" value="1"/>
</dbReference>
<organism evidence="10 11">
    <name type="scientific">Kandleria vitulina DSM 20405</name>
    <dbReference type="NCBI Taxonomy" id="1410657"/>
    <lineage>
        <taxon>Bacteria</taxon>
        <taxon>Bacillati</taxon>
        <taxon>Bacillota</taxon>
        <taxon>Erysipelotrichia</taxon>
        <taxon>Erysipelotrichales</taxon>
        <taxon>Coprobacillaceae</taxon>
        <taxon>Kandleria</taxon>
    </lineage>
</organism>
<dbReference type="PANTHER" id="PTHR43053:SF3">
    <property type="entry name" value="ALPHA-GALACTOSIDASE C-RELATED"/>
    <property type="match status" value="1"/>
</dbReference>
<dbReference type="InterPro" id="IPR031705">
    <property type="entry name" value="Glyco_hydro_36_C"/>
</dbReference>
<feature type="binding site" evidence="7">
    <location>
        <position position="517"/>
    </location>
    <ligand>
        <name>substrate</name>
    </ligand>
</feature>
<feature type="binding site" evidence="7">
    <location>
        <begin position="471"/>
        <end position="475"/>
    </location>
    <ligand>
        <name>substrate</name>
    </ligand>
</feature>
<name>A0A0R2HCE7_9FIRM</name>
<dbReference type="Pfam" id="PF02065">
    <property type="entry name" value="Melibiase"/>
    <property type="match status" value="1"/>
</dbReference>
<dbReference type="InterPro" id="IPR050985">
    <property type="entry name" value="Alpha-glycosidase_related"/>
</dbReference>
<dbReference type="GO" id="GO:0016052">
    <property type="term" value="P:carbohydrate catabolic process"/>
    <property type="evidence" value="ECO:0007669"/>
    <property type="project" value="InterPro"/>
</dbReference>
<feature type="binding site" evidence="7">
    <location>
        <position position="438"/>
    </location>
    <ligand>
        <name>substrate</name>
    </ligand>
</feature>
<feature type="domain" description="Glycosyl hydrolase family 36 C-terminal" evidence="8">
    <location>
        <begin position="634"/>
        <end position="762"/>
    </location>
</feature>
<proteinExistence type="inferred from homology"/>
<comment type="similarity">
    <text evidence="5">Belongs to the glycosyl hydrolase.</text>
</comment>
<dbReference type="PATRIC" id="fig|1410657.5.peg.1827"/>
<evidence type="ECO:0000313" key="10">
    <source>
        <dbReference type="EMBL" id="KRN50688.1"/>
    </source>
</evidence>
<dbReference type="Gene3D" id="2.70.98.60">
    <property type="entry name" value="alpha-galactosidase from lactobacil brevis"/>
    <property type="match status" value="1"/>
</dbReference>
<evidence type="ECO:0000256" key="7">
    <source>
        <dbReference type="PIRSR" id="PIRSR005536-2"/>
    </source>
</evidence>
<evidence type="ECO:0000256" key="1">
    <source>
        <dbReference type="ARBA" id="ARBA00001255"/>
    </source>
</evidence>
<keyword evidence="4 5" id="KW-0326">Glycosidase</keyword>
<dbReference type="InterPro" id="IPR031704">
    <property type="entry name" value="Glyco_hydro_36_N"/>
</dbReference>
<dbReference type="SUPFAM" id="SSF51445">
    <property type="entry name" value="(Trans)glycosidases"/>
    <property type="match status" value="1"/>
</dbReference>
<evidence type="ECO:0000256" key="5">
    <source>
        <dbReference type="PIRNR" id="PIRNR005536"/>
    </source>
</evidence>
<dbReference type="InterPro" id="IPR013780">
    <property type="entry name" value="Glyco_hydro_b"/>
</dbReference>
<dbReference type="FunFam" id="3.20.20.70:FF:000118">
    <property type="entry name" value="Alpha-galactosidase"/>
    <property type="match status" value="1"/>
</dbReference>
<evidence type="ECO:0000256" key="2">
    <source>
        <dbReference type="ARBA" id="ARBA00012755"/>
    </source>
</evidence>
<dbReference type="InterPro" id="IPR038417">
    <property type="entry name" value="Alpga-gal_N_sf"/>
</dbReference>
<feature type="domain" description="Glycosyl hydrolase family 36 N-terminal" evidence="9">
    <location>
        <begin position="26"/>
        <end position="280"/>
    </location>
</feature>
<protein>
    <recommendedName>
        <fullName evidence="2 5">Alpha-galactosidase</fullName>
        <ecNumber evidence="2 5">3.2.1.22</ecNumber>
    </recommendedName>
</protein>
<dbReference type="Gene3D" id="2.60.40.1180">
    <property type="entry name" value="Golgi alpha-mannosidase II"/>
    <property type="match status" value="1"/>
</dbReference>
<feature type="active site" description="Nucleophile" evidence="6">
    <location>
        <position position="473"/>
    </location>
</feature>
<dbReference type="InterPro" id="IPR013785">
    <property type="entry name" value="Aldolase_TIM"/>
</dbReference>
<keyword evidence="3 5" id="KW-0378">Hydrolase</keyword>
<evidence type="ECO:0000259" key="9">
    <source>
        <dbReference type="Pfam" id="PF16875"/>
    </source>
</evidence>
<evidence type="ECO:0000256" key="6">
    <source>
        <dbReference type="PIRSR" id="PIRSR005536-1"/>
    </source>
</evidence>
<dbReference type="PIRSF" id="PIRSF005536">
    <property type="entry name" value="Agal"/>
    <property type="match status" value="1"/>
</dbReference>
<reference evidence="10 11" key="1">
    <citation type="journal article" date="2015" name="Genome Announc.">
        <title>Expanding the biotechnology potential of lactobacilli through comparative genomics of 213 strains and associated genera.</title>
        <authorList>
            <person name="Sun Z."/>
            <person name="Harris H.M."/>
            <person name="McCann A."/>
            <person name="Guo C."/>
            <person name="Argimon S."/>
            <person name="Zhang W."/>
            <person name="Yang X."/>
            <person name="Jeffery I.B."/>
            <person name="Cooney J.C."/>
            <person name="Kagawa T.F."/>
            <person name="Liu W."/>
            <person name="Song Y."/>
            <person name="Salvetti E."/>
            <person name="Wrobel A."/>
            <person name="Rasinkangas P."/>
            <person name="Parkhill J."/>
            <person name="Rea M.C."/>
            <person name="O'Sullivan O."/>
            <person name="Ritari J."/>
            <person name="Douillard F.P."/>
            <person name="Paul Ross R."/>
            <person name="Yang R."/>
            <person name="Briner A.E."/>
            <person name="Felis G.E."/>
            <person name="de Vos W.M."/>
            <person name="Barrangou R."/>
            <person name="Klaenhammer T.R."/>
            <person name="Caufield P.W."/>
            <person name="Cui Y."/>
            <person name="Zhang H."/>
            <person name="O'Toole P.W."/>
        </authorList>
    </citation>
    <scope>NUCLEOTIDE SEQUENCE [LARGE SCALE GENOMIC DNA]</scope>
    <source>
        <strain evidence="10 11">DSM 20405</strain>
    </source>
</reference>
<accession>A0A0R2HCE7</accession>
<dbReference type="InterPro" id="IPR002252">
    <property type="entry name" value="Glyco_hydro_36"/>
</dbReference>
<dbReference type="InterPro" id="IPR017853">
    <property type="entry name" value="GH"/>
</dbReference>
<evidence type="ECO:0000256" key="3">
    <source>
        <dbReference type="ARBA" id="ARBA00022801"/>
    </source>
</evidence>
<dbReference type="Proteomes" id="UP000051841">
    <property type="component" value="Unassembled WGS sequence"/>
</dbReference>
<dbReference type="AlphaFoldDB" id="A0A0R2HCE7"/>
<evidence type="ECO:0000259" key="8">
    <source>
        <dbReference type="Pfam" id="PF16874"/>
    </source>
</evidence>
<dbReference type="PRINTS" id="PR00743">
    <property type="entry name" value="GLHYDRLASE36"/>
</dbReference>
<dbReference type="Gene3D" id="3.20.20.70">
    <property type="entry name" value="Aldolase class I"/>
    <property type="match status" value="1"/>
</dbReference>
<feature type="binding site" evidence="7">
    <location>
        <position position="195"/>
    </location>
    <ligand>
        <name>substrate</name>
    </ligand>
</feature>
<comment type="catalytic activity">
    <reaction evidence="1 5">
        <text>Hydrolysis of terminal, non-reducing alpha-D-galactose residues in alpha-D-galactosides, including galactose oligosaccharides, galactomannans and galactolipids.</text>
        <dbReference type="EC" id="3.2.1.22"/>
    </reaction>
</comment>
<dbReference type="PANTHER" id="PTHR43053">
    <property type="entry name" value="GLYCOSIDASE FAMILY 31"/>
    <property type="match status" value="1"/>
</dbReference>
<dbReference type="RefSeq" id="WP_031588887.1">
    <property type="nucleotide sequence ID" value="NZ_JNKN01000006.1"/>
</dbReference>
<dbReference type="Pfam" id="PF16875">
    <property type="entry name" value="Glyco_hydro_36N"/>
    <property type="match status" value="1"/>
</dbReference>
<dbReference type="EC" id="3.2.1.22" evidence="2 5"/>
<sequence>MIKVLGSAFLLSTNNTSYAMRVLPTGQLEHLYYGQRIEADKEEDLLVLSEKHAFPLGNQIAYDEESSYSLENMRLEYSGYGKGDFREPLVELVFPDHTFTTDFLFDYATYNKEKKPLHTLPSSHGECDHLYIRLKERNHDVDLILDYYIYEEDVITRTTKIINHMKEDLIVERAMSLCLDFEDDQFEFITFNGGWADEMHKHIHNLSSAKIVNASCMGTSSSRAQNFVMLSRFAKEDEGEVYGFNLIYSGNHKEVVEVSSTHKTRIVTGINNEQFSYCLKSEEVFEAPEAIMGYSYAGFNGLSNIFHRFVNEHIIKKEWAYKERPILINSWEAMYFNVNEKRILSLAKEASEMGIELFVLDDGWFKGRADDTRGLGDWEVDRKKLPKGLDHLSRKIHKMGMKFGIWVEPEMTNENSDYYREHPDWVIKIDGQMQSLGRHQYVIDLSNDEVVDDMISRMTALFSSCQIDYVKWDMNRVMSDVFSTCRKGEVFHRYICGLYRMMDTLTLRFPHILFEGCASGGNRFDLGILCYFPQIWASDNTDSWCRFDIQNSYSYGYPQSTFTNHVSGVPNHQTLRVTPLALRFHVAAFGLLGYEVNLLDLSKKEKEDIKQQIIIYKKQRALFQFGNMYRIDMGWMAVDEKRSHAVGMLFKPINELSKKTVVFKCKGLDPLKRYHFYNQKMTFDIKEMGSLINTASPIHIKQGSLSHRVISKFVHLQGEEENYYASGSLLMNAGVFLKQGFSATGFNEDVRFDPDFFSRLYFIEESAL</sequence>